<feature type="non-terminal residue" evidence="1">
    <location>
        <position position="1"/>
    </location>
</feature>
<dbReference type="AlphaFoldDB" id="A0A382N0M3"/>
<accession>A0A382N0M3</accession>
<feature type="non-terminal residue" evidence="1">
    <location>
        <position position="43"/>
    </location>
</feature>
<gene>
    <name evidence="1" type="ORF">METZ01_LOCUS306106</name>
</gene>
<organism evidence="1">
    <name type="scientific">marine metagenome</name>
    <dbReference type="NCBI Taxonomy" id="408172"/>
    <lineage>
        <taxon>unclassified sequences</taxon>
        <taxon>metagenomes</taxon>
        <taxon>ecological metagenomes</taxon>
    </lineage>
</organism>
<evidence type="ECO:0000313" key="1">
    <source>
        <dbReference type="EMBL" id="SVC53252.1"/>
    </source>
</evidence>
<proteinExistence type="predicted"/>
<dbReference type="EMBL" id="UINC01096402">
    <property type="protein sequence ID" value="SVC53252.1"/>
    <property type="molecule type" value="Genomic_DNA"/>
</dbReference>
<name>A0A382N0M3_9ZZZZ</name>
<protein>
    <submittedName>
        <fullName evidence="1">Uncharacterized protein</fullName>
    </submittedName>
</protein>
<sequence length="43" mass="5044">DHGHRPGVGQRLRGIRCTDGKRTSWLVRNRRRISLYVKKDVSL</sequence>
<reference evidence="1" key="1">
    <citation type="submission" date="2018-05" db="EMBL/GenBank/DDBJ databases">
        <authorList>
            <person name="Lanie J.A."/>
            <person name="Ng W.-L."/>
            <person name="Kazmierczak K.M."/>
            <person name="Andrzejewski T.M."/>
            <person name="Davidsen T.M."/>
            <person name="Wayne K.J."/>
            <person name="Tettelin H."/>
            <person name="Glass J.I."/>
            <person name="Rusch D."/>
            <person name="Podicherti R."/>
            <person name="Tsui H.-C.T."/>
            <person name="Winkler M.E."/>
        </authorList>
    </citation>
    <scope>NUCLEOTIDE SEQUENCE</scope>
</reference>